<sequence length="242" mass="28137">MLQPAQTIFKLVKDIIRMNLLTKFNKVLQKPYKEKFPAPWWPCFSRNRNHFQTDLLTKFHDDRIINLASRVKNVRLLGGHVFQPTGTNFKLIQDIIWTNLLIKFHEDRILNVASIVKMPHIIGTNSQTKFYNDLKSNEKCPVSSGNVFQPTSIIFELIQDIIETNLLTKFHEDWKYIWPLDCEQGCSSKHIIATNPLTKGHEDWTIYETSRVLTRQMLTPHNARRTKGVHKSSPLALCAQVS</sequence>
<evidence type="ECO:0000313" key="1">
    <source>
        <dbReference type="EMBL" id="KAH3802873.1"/>
    </source>
</evidence>
<accession>A0A9D4FTD7</accession>
<proteinExistence type="predicted"/>
<dbReference type="AlphaFoldDB" id="A0A9D4FTD7"/>
<name>A0A9D4FTD7_DREPO</name>
<reference evidence="1" key="1">
    <citation type="journal article" date="2019" name="bioRxiv">
        <title>The Genome of the Zebra Mussel, Dreissena polymorpha: A Resource for Invasive Species Research.</title>
        <authorList>
            <person name="McCartney M.A."/>
            <person name="Auch B."/>
            <person name="Kono T."/>
            <person name="Mallez S."/>
            <person name="Zhang Y."/>
            <person name="Obille A."/>
            <person name="Becker A."/>
            <person name="Abrahante J.E."/>
            <person name="Garbe J."/>
            <person name="Badalamenti J.P."/>
            <person name="Herman A."/>
            <person name="Mangelson H."/>
            <person name="Liachko I."/>
            <person name="Sullivan S."/>
            <person name="Sone E.D."/>
            <person name="Koren S."/>
            <person name="Silverstein K.A.T."/>
            <person name="Beckman K.B."/>
            <person name="Gohl D.M."/>
        </authorList>
    </citation>
    <scope>NUCLEOTIDE SEQUENCE</scope>
    <source>
        <strain evidence="1">Duluth1</strain>
        <tissue evidence="1">Whole animal</tissue>
    </source>
</reference>
<keyword evidence="2" id="KW-1185">Reference proteome</keyword>
<reference evidence="1" key="2">
    <citation type="submission" date="2020-11" db="EMBL/GenBank/DDBJ databases">
        <authorList>
            <person name="McCartney M.A."/>
            <person name="Auch B."/>
            <person name="Kono T."/>
            <person name="Mallez S."/>
            <person name="Becker A."/>
            <person name="Gohl D.M."/>
            <person name="Silverstein K.A.T."/>
            <person name="Koren S."/>
            <person name="Bechman K.B."/>
            <person name="Herman A."/>
            <person name="Abrahante J.E."/>
            <person name="Garbe J."/>
        </authorList>
    </citation>
    <scope>NUCLEOTIDE SEQUENCE</scope>
    <source>
        <strain evidence="1">Duluth1</strain>
        <tissue evidence="1">Whole animal</tissue>
    </source>
</reference>
<dbReference type="EMBL" id="JAIWYP010000007">
    <property type="protein sequence ID" value="KAH3802873.1"/>
    <property type="molecule type" value="Genomic_DNA"/>
</dbReference>
<comment type="caution">
    <text evidence="1">The sequence shown here is derived from an EMBL/GenBank/DDBJ whole genome shotgun (WGS) entry which is preliminary data.</text>
</comment>
<protein>
    <submittedName>
        <fullName evidence="1">Uncharacterized protein</fullName>
    </submittedName>
</protein>
<organism evidence="1 2">
    <name type="scientific">Dreissena polymorpha</name>
    <name type="common">Zebra mussel</name>
    <name type="synonym">Mytilus polymorpha</name>
    <dbReference type="NCBI Taxonomy" id="45954"/>
    <lineage>
        <taxon>Eukaryota</taxon>
        <taxon>Metazoa</taxon>
        <taxon>Spiralia</taxon>
        <taxon>Lophotrochozoa</taxon>
        <taxon>Mollusca</taxon>
        <taxon>Bivalvia</taxon>
        <taxon>Autobranchia</taxon>
        <taxon>Heteroconchia</taxon>
        <taxon>Euheterodonta</taxon>
        <taxon>Imparidentia</taxon>
        <taxon>Neoheterodontei</taxon>
        <taxon>Myida</taxon>
        <taxon>Dreissenoidea</taxon>
        <taxon>Dreissenidae</taxon>
        <taxon>Dreissena</taxon>
    </lineage>
</organism>
<gene>
    <name evidence="1" type="ORF">DPMN_156569</name>
</gene>
<dbReference type="Proteomes" id="UP000828390">
    <property type="component" value="Unassembled WGS sequence"/>
</dbReference>
<evidence type="ECO:0000313" key="2">
    <source>
        <dbReference type="Proteomes" id="UP000828390"/>
    </source>
</evidence>